<gene>
    <name evidence="7" type="ORF">FSZ31_02995</name>
</gene>
<feature type="transmembrane region" description="Helical" evidence="6">
    <location>
        <begin position="240"/>
        <end position="262"/>
    </location>
</feature>
<evidence type="ECO:0000256" key="5">
    <source>
        <dbReference type="SAM" id="MobiDB-lite"/>
    </source>
</evidence>
<keyword evidence="4 6" id="KW-0472">Membrane</keyword>
<feature type="region of interest" description="Disordered" evidence="5">
    <location>
        <begin position="1"/>
        <end position="24"/>
    </location>
</feature>
<reference evidence="7 8" key="1">
    <citation type="submission" date="2019-08" db="EMBL/GenBank/DDBJ databases">
        <title>Sphingorhabdus soil sp. nov., isolated from arctic soil.</title>
        <authorList>
            <person name="Liu Y."/>
        </authorList>
    </citation>
    <scope>NUCLEOTIDE SEQUENCE [LARGE SCALE GENOMIC DNA]</scope>
    <source>
        <strain evidence="7 8">D-2Q-5-6</strain>
    </source>
</reference>
<accession>A0A5C6USD4</accession>
<feature type="transmembrane region" description="Helical" evidence="6">
    <location>
        <begin position="200"/>
        <end position="220"/>
    </location>
</feature>
<feature type="compositionally biased region" description="Basic and acidic residues" evidence="5">
    <location>
        <begin position="1"/>
        <end position="23"/>
    </location>
</feature>
<dbReference type="GO" id="GO:0005886">
    <property type="term" value="C:plasma membrane"/>
    <property type="evidence" value="ECO:0007669"/>
    <property type="project" value="TreeGrafter"/>
</dbReference>
<evidence type="ECO:0000313" key="8">
    <source>
        <dbReference type="Proteomes" id="UP000321129"/>
    </source>
</evidence>
<dbReference type="OrthoDB" id="261587at2"/>
<evidence type="ECO:0000256" key="1">
    <source>
        <dbReference type="ARBA" id="ARBA00004141"/>
    </source>
</evidence>
<evidence type="ECO:0000256" key="6">
    <source>
        <dbReference type="SAM" id="Phobius"/>
    </source>
</evidence>
<dbReference type="RefSeq" id="WP_147121551.1">
    <property type="nucleotide sequence ID" value="NZ_VOPY01000001.1"/>
</dbReference>
<dbReference type="PANTHER" id="PTHR30520">
    <property type="entry name" value="FORMATE TRANSPORTER-RELATED"/>
    <property type="match status" value="1"/>
</dbReference>
<feature type="transmembrane region" description="Helical" evidence="6">
    <location>
        <begin position="171"/>
        <end position="193"/>
    </location>
</feature>
<dbReference type="Pfam" id="PF01226">
    <property type="entry name" value="Form_Nir_trans"/>
    <property type="match status" value="1"/>
</dbReference>
<keyword evidence="2 6" id="KW-0812">Transmembrane</keyword>
<dbReference type="Gene3D" id="1.20.1080.10">
    <property type="entry name" value="Glycerol uptake facilitator protein"/>
    <property type="match status" value="1"/>
</dbReference>
<sequence length="271" mass="28915">MTGSEKVNEKLDPKQEREAESRENPSALIVHEAIRIEGEKELNRPSSSIAWSGLAAGLSMGFSMVAEGVLHTFLPDAPWRPLVSSFGYTLGFLIVVLGRQQLFTETTLNVILPLLHSACRLRDVARFWAIVLAANLVGTLIFAVAASSAVFVPEVRASFLALGLEAAQGGFLVLFARAIFAGWLIALMVWLLPAAGSARFLVIVTLAWIVGIAGFAHVIAGSVEVIYAVIAGPLSWVDYLAGYLLPVLAGNIVGGVVLVSMLNHAQVKAEL</sequence>
<dbReference type="Proteomes" id="UP000321129">
    <property type="component" value="Unassembled WGS sequence"/>
</dbReference>
<feature type="transmembrane region" description="Helical" evidence="6">
    <location>
        <begin position="49"/>
        <end position="70"/>
    </location>
</feature>
<proteinExistence type="predicted"/>
<dbReference type="AlphaFoldDB" id="A0A5C6USD4"/>
<evidence type="ECO:0000256" key="2">
    <source>
        <dbReference type="ARBA" id="ARBA00022692"/>
    </source>
</evidence>
<comment type="caution">
    <text evidence="7">The sequence shown here is derived from an EMBL/GenBank/DDBJ whole genome shotgun (WGS) entry which is preliminary data.</text>
</comment>
<evidence type="ECO:0000256" key="4">
    <source>
        <dbReference type="ARBA" id="ARBA00023136"/>
    </source>
</evidence>
<evidence type="ECO:0000313" key="7">
    <source>
        <dbReference type="EMBL" id="TXC73715.1"/>
    </source>
</evidence>
<feature type="transmembrane region" description="Helical" evidence="6">
    <location>
        <begin position="127"/>
        <end position="151"/>
    </location>
</feature>
<dbReference type="InterPro" id="IPR000292">
    <property type="entry name" value="For/NO2_transpt"/>
</dbReference>
<dbReference type="GO" id="GO:0015499">
    <property type="term" value="F:formate transmembrane transporter activity"/>
    <property type="evidence" value="ECO:0007669"/>
    <property type="project" value="TreeGrafter"/>
</dbReference>
<name>A0A5C6USD4_9SPHN</name>
<keyword evidence="8" id="KW-1185">Reference proteome</keyword>
<dbReference type="InterPro" id="IPR023271">
    <property type="entry name" value="Aquaporin-like"/>
</dbReference>
<evidence type="ECO:0000256" key="3">
    <source>
        <dbReference type="ARBA" id="ARBA00022989"/>
    </source>
</evidence>
<dbReference type="PANTHER" id="PTHR30520:SF2">
    <property type="entry name" value="INNER MEMBRANE PROTEIN YFDC"/>
    <property type="match status" value="1"/>
</dbReference>
<dbReference type="EMBL" id="VOPY01000001">
    <property type="protein sequence ID" value="TXC73715.1"/>
    <property type="molecule type" value="Genomic_DNA"/>
</dbReference>
<comment type="subcellular location">
    <subcellularLocation>
        <location evidence="1">Membrane</location>
        <topology evidence="1">Multi-pass membrane protein</topology>
    </subcellularLocation>
</comment>
<keyword evidence="3 6" id="KW-1133">Transmembrane helix</keyword>
<organism evidence="7 8">
    <name type="scientific">Flavisphingopyxis soli</name>
    <dbReference type="NCBI Taxonomy" id="2601267"/>
    <lineage>
        <taxon>Bacteria</taxon>
        <taxon>Pseudomonadati</taxon>
        <taxon>Pseudomonadota</taxon>
        <taxon>Alphaproteobacteria</taxon>
        <taxon>Sphingomonadales</taxon>
        <taxon>Sphingopyxidaceae</taxon>
        <taxon>Flavisphingopyxis</taxon>
    </lineage>
</organism>
<protein>
    <submittedName>
        <fullName evidence="7">Formate/nitrite transporter family protein</fullName>
    </submittedName>
</protein>